<evidence type="ECO:0000313" key="1">
    <source>
        <dbReference type="EMBL" id="NEI73386.1"/>
    </source>
</evidence>
<dbReference type="EMBL" id="WUEY01000018">
    <property type="protein sequence ID" value="NEI73386.1"/>
    <property type="molecule type" value="Genomic_DNA"/>
</dbReference>
<proteinExistence type="predicted"/>
<name>A0A6L9UGW0_9HYPH</name>
<sequence>MMEIVTSATAQMLLASSRFLSASQTWPDPATGFAFLTCTLSGTDLPAFMSEPLRQTSALSLRRTPELAAYGFAASRCDERTRSEWGDGLAHLRGREILTADRQSFVSSPLEVLGIASGIVAFGCPQDDRAWYAETLGRAILEGHLSGVVSRLAASVALEQMKSGSGAAAGVQIELAALRTPDIITVIAIQLCYQTDALPPVGILAETLLRRCLDSPVPINDALEAVVLSVVARRIAERAAVTETADPVEFIVNLCRRFPLFARQMQSRQRSRVPMTVEDEYDVQDMLHAILRLSFDDVRSEEHTPSYASNSSRLDFYLPPQRIVVEAKMTRKGLGQRKVVDELLIDVGRYGSMPKVDTLICVIYDPLGECRNPAAIENDIENSGSRLKVRVVVCPRGM</sequence>
<accession>A0A6L9UGW0</accession>
<dbReference type="AlphaFoldDB" id="A0A6L9UGW0"/>
<organism evidence="1 2">
    <name type="scientific">Rhizobium lusitanum</name>
    <dbReference type="NCBI Taxonomy" id="293958"/>
    <lineage>
        <taxon>Bacteria</taxon>
        <taxon>Pseudomonadati</taxon>
        <taxon>Pseudomonadota</taxon>
        <taxon>Alphaproteobacteria</taxon>
        <taxon>Hyphomicrobiales</taxon>
        <taxon>Rhizobiaceae</taxon>
        <taxon>Rhizobium/Agrobacterium group</taxon>
        <taxon>Rhizobium</taxon>
    </lineage>
</organism>
<dbReference type="RefSeq" id="WP_163991668.1">
    <property type="nucleotide sequence ID" value="NZ_WUEY01000018.1"/>
</dbReference>
<gene>
    <name evidence="1" type="ORF">GR212_27920</name>
</gene>
<evidence type="ECO:0000313" key="2">
    <source>
        <dbReference type="Proteomes" id="UP000483035"/>
    </source>
</evidence>
<dbReference type="Pfam" id="PF18742">
    <property type="entry name" value="DpnII-MboI"/>
    <property type="match status" value="1"/>
</dbReference>
<dbReference type="Proteomes" id="UP000483035">
    <property type="component" value="Unassembled WGS sequence"/>
</dbReference>
<protein>
    <submittedName>
        <fullName evidence="1">Uncharacterized protein</fullName>
    </submittedName>
</protein>
<comment type="caution">
    <text evidence="1">The sequence shown here is derived from an EMBL/GenBank/DDBJ whole genome shotgun (WGS) entry which is preliminary data.</text>
</comment>
<reference evidence="1 2" key="1">
    <citation type="submission" date="2019-12" db="EMBL/GenBank/DDBJ databases">
        <title>Rhizobium genotypes associated with high levels of biological nitrogen fixation by grain legumes in a temperate-maritime cropping system.</title>
        <authorList>
            <person name="Maluk M."/>
            <person name="Francesc Ferrando Molina F."/>
            <person name="Lopez Del Egido L."/>
            <person name="Lafos M."/>
            <person name="Langarica-Fuentes A."/>
            <person name="Gebre Yohannes G."/>
            <person name="Young M.W."/>
            <person name="Martin P."/>
            <person name="Gantlett R."/>
            <person name="Kenicer G."/>
            <person name="Hawes C."/>
            <person name="Begg G.S."/>
            <person name="Quilliam R.S."/>
            <person name="Squire G.R."/>
            <person name="Poole P.S."/>
            <person name="Young P.W."/>
            <person name="Iannetta P.M."/>
            <person name="James E.K."/>
        </authorList>
    </citation>
    <scope>NUCLEOTIDE SEQUENCE [LARGE SCALE GENOMIC DNA]</scope>
    <source>
        <strain evidence="1 2">JHI1118</strain>
    </source>
</reference>